<reference evidence="2 3" key="1">
    <citation type="submission" date="2023-07" db="EMBL/GenBank/DDBJ databases">
        <title>Genomic Encyclopedia of Type Strains, Phase IV (KMG-IV): sequencing the most valuable type-strain genomes for metagenomic binning, comparative biology and taxonomic classification.</title>
        <authorList>
            <person name="Goeker M."/>
        </authorList>
    </citation>
    <scope>NUCLEOTIDE SEQUENCE [LARGE SCALE GENOMIC DNA]</scope>
    <source>
        <strain evidence="2 3">DSM 19092</strain>
    </source>
</reference>
<protein>
    <recommendedName>
        <fullName evidence="4">Fur-regulated basic protein B</fullName>
    </recommendedName>
</protein>
<accession>A0ABT9VSX6</accession>
<proteinExistence type="predicted"/>
<gene>
    <name evidence="2" type="ORF">J2S06_003237</name>
</gene>
<sequence>MNIHDLQSTILLKTQVIDHLKNKNRLLENEIEYLKKELESEKKD</sequence>
<evidence type="ECO:0000313" key="2">
    <source>
        <dbReference type="EMBL" id="MDQ0164092.1"/>
    </source>
</evidence>
<comment type="caution">
    <text evidence="2">The sequence shown here is derived from an EMBL/GenBank/DDBJ whole genome shotgun (WGS) entry which is preliminary data.</text>
</comment>
<evidence type="ECO:0000256" key="1">
    <source>
        <dbReference type="SAM" id="Coils"/>
    </source>
</evidence>
<keyword evidence="1" id="KW-0175">Coiled coil</keyword>
<evidence type="ECO:0008006" key="4">
    <source>
        <dbReference type="Google" id="ProtNLM"/>
    </source>
</evidence>
<feature type="coiled-coil region" evidence="1">
    <location>
        <begin position="17"/>
        <end position="44"/>
    </location>
</feature>
<dbReference type="EMBL" id="JAUSTR010000048">
    <property type="protein sequence ID" value="MDQ0164092.1"/>
    <property type="molecule type" value="Genomic_DNA"/>
</dbReference>
<name>A0ABT9VSX6_9BACI</name>
<organism evidence="2 3">
    <name type="scientific">Aeribacillus alveayuensis</name>
    <dbReference type="NCBI Taxonomy" id="279215"/>
    <lineage>
        <taxon>Bacteria</taxon>
        <taxon>Bacillati</taxon>
        <taxon>Bacillota</taxon>
        <taxon>Bacilli</taxon>
        <taxon>Bacillales</taxon>
        <taxon>Bacillaceae</taxon>
        <taxon>Aeribacillus</taxon>
    </lineage>
</organism>
<evidence type="ECO:0000313" key="3">
    <source>
        <dbReference type="Proteomes" id="UP001225646"/>
    </source>
</evidence>
<keyword evidence="3" id="KW-1185">Reference proteome</keyword>
<dbReference type="Proteomes" id="UP001225646">
    <property type="component" value="Unassembled WGS sequence"/>
</dbReference>